<dbReference type="CDD" id="cd08460">
    <property type="entry name" value="PBP2_DntR_like_1"/>
    <property type="match status" value="1"/>
</dbReference>
<name>A0A9X7JTR3_9ACTN</name>
<keyword evidence="3" id="KW-0238">DNA-binding</keyword>
<dbReference type="InterPro" id="IPR036388">
    <property type="entry name" value="WH-like_DNA-bd_sf"/>
</dbReference>
<comment type="caution">
    <text evidence="6">The sequence shown here is derived from an EMBL/GenBank/DDBJ whole genome shotgun (WGS) entry which is preliminary data.</text>
</comment>
<proteinExistence type="inferred from homology"/>
<dbReference type="Gene3D" id="1.10.10.10">
    <property type="entry name" value="Winged helix-like DNA-binding domain superfamily/Winged helix DNA-binding domain"/>
    <property type="match status" value="1"/>
</dbReference>
<dbReference type="PANTHER" id="PTHR30118:SF15">
    <property type="entry name" value="TRANSCRIPTIONAL REGULATORY PROTEIN"/>
    <property type="match status" value="1"/>
</dbReference>
<evidence type="ECO:0000256" key="3">
    <source>
        <dbReference type="ARBA" id="ARBA00023125"/>
    </source>
</evidence>
<dbReference type="Pfam" id="PF00126">
    <property type="entry name" value="HTH_1"/>
    <property type="match status" value="1"/>
</dbReference>
<evidence type="ECO:0000256" key="2">
    <source>
        <dbReference type="ARBA" id="ARBA00023015"/>
    </source>
</evidence>
<keyword evidence="7" id="KW-1185">Reference proteome</keyword>
<dbReference type="EMBL" id="PXWG01000007">
    <property type="protein sequence ID" value="PSJ29745.1"/>
    <property type="molecule type" value="Genomic_DNA"/>
</dbReference>
<reference evidence="6 7" key="1">
    <citation type="submission" date="2018-03" db="EMBL/GenBank/DDBJ databases">
        <title>Chitinolytic properties of Streptosporangium nondiastaticum TBG75A20.</title>
        <authorList>
            <person name="Gayathri V."/>
            <person name="Shiburaj S."/>
        </authorList>
    </citation>
    <scope>NUCLEOTIDE SEQUENCE [LARGE SCALE GENOMIC DNA]</scope>
    <source>
        <strain evidence="6 7">TBG75A20</strain>
    </source>
</reference>
<organism evidence="6 7">
    <name type="scientific">Streptosporangium nondiastaticum</name>
    <dbReference type="NCBI Taxonomy" id="35764"/>
    <lineage>
        <taxon>Bacteria</taxon>
        <taxon>Bacillati</taxon>
        <taxon>Actinomycetota</taxon>
        <taxon>Actinomycetes</taxon>
        <taxon>Streptosporangiales</taxon>
        <taxon>Streptosporangiaceae</taxon>
        <taxon>Streptosporangium</taxon>
    </lineage>
</organism>
<dbReference type="Proteomes" id="UP000242427">
    <property type="component" value="Unassembled WGS sequence"/>
</dbReference>
<dbReference type="Gene3D" id="3.40.190.10">
    <property type="entry name" value="Periplasmic binding protein-like II"/>
    <property type="match status" value="2"/>
</dbReference>
<evidence type="ECO:0000259" key="5">
    <source>
        <dbReference type="PROSITE" id="PS50931"/>
    </source>
</evidence>
<dbReference type="RefSeq" id="WP_106674677.1">
    <property type="nucleotide sequence ID" value="NZ_PXWG01000007.1"/>
</dbReference>
<sequence length="303" mass="32625">MPRLDLNLLVALDALLEEGSVTGAAERLNTSPPAMSRTLARLRRTLQDPVLVRAGRGLVPTPRALELRAEVNAFVSHGRTLLAPHGAVDPGDLRATVAIQANDALLTSLAAPLTARVRGQAPGMTLRFVPESHEGTSAMRDGTVDLELGILDHLDPETRTRPLADSELVGVVRDGHPFVADPPDPRRYAAADHIGVSRRGRATGPIDDRLRELGLQRRVPVTVPGYAAALFIVRDTDLVALAPAGLGGRAPQLLGLSTFPIPLDLPPVSIGMAWHPRNDRDPAHRWLRRQIRETVREVAGDQG</sequence>
<dbReference type="InterPro" id="IPR036390">
    <property type="entry name" value="WH_DNA-bd_sf"/>
</dbReference>
<gene>
    <name evidence="6" type="ORF">B7P34_05690</name>
</gene>
<evidence type="ECO:0000256" key="4">
    <source>
        <dbReference type="ARBA" id="ARBA00023163"/>
    </source>
</evidence>
<dbReference type="InterPro" id="IPR000847">
    <property type="entry name" value="LysR_HTH_N"/>
</dbReference>
<dbReference type="AlphaFoldDB" id="A0A9X7JTR3"/>
<dbReference type="GO" id="GO:0003677">
    <property type="term" value="F:DNA binding"/>
    <property type="evidence" value="ECO:0007669"/>
    <property type="project" value="UniProtKB-KW"/>
</dbReference>
<dbReference type="Pfam" id="PF03466">
    <property type="entry name" value="LysR_substrate"/>
    <property type="match status" value="1"/>
</dbReference>
<dbReference type="SUPFAM" id="SSF53850">
    <property type="entry name" value="Periplasmic binding protein-like II"/>
    <property type="match status" value="1"/>
</dbReference>
<comment type="similarity">
    <text evidence="1">Belongs to the LysR transcriptional regulatory family.</text>
</comment>
<dbReference type="InterPro" id="IPR050389">
    <property type="entry name" value="LysR-type_TF"/>
</dbReference>
<dbReference type="SUPFAM" id="SSF46785">
    <property type="entry name" value="Winged helix' DNA-binding domain"/>
    <property type="match status" value="1"/>
</dbReference>
<dbReference type="OrthoDB" id="8717159at2"/>
<keyword evidence="4" id="KW-0804">Transcription</keyword>
<evidence type="ECO:0000256" key="1">
    <source>
        <dbReference type="ARBA" id="ARBA00009437"/>
    </source>
</evidence>
<evidence type="ECO:0000313" key="6">
    <source>
        <dbReference type="EMBL" id="PSJ29745.1"/>
    </source>
</evidence>
<dbReference type="GO" id="GO:0003700">
    <property type="term" value="F:DNA-binding transcription factor activity"/>
    <property type="evidence" value="ECO:0007669"/>
    <property type="project" value="InterPro"/>
</dbReference>
<dbReference type="InterPro" id="IPR005119">
    <property type="entry name" value="LysR_subst-bd"/>
</dbReference>
<accession>A0A9X7JTR3</accession>
<dbReference type="PANTHER" id="PTHR30118">
    <property type="entry name" value="HTH-TYPE TRANSCRIPTIONAL REGULATOR LEUO-RELATED"/>
    <property type="match status" value="1"/>
</dbReference>
<evidence type="ECO:0000313" key="7">
    <source>
        <dbReference type="Proteomes" id="UP000242427"/>
    </source>
</evidence>
<dbReference type="PROSITE" id="PS50931">
    <property type="entry name" value="HTH_LYSR"/>
    <property type="match status" value="1"/>
</dbReference>
<keyword evidence="2" id="KW-0805">Transcription regulation</keyword>
<feature type="domain" description="HTH lysR-type" evidence="5">
    <location>
        <begin position="4"/>
        <end position="61"/>
    </location>
</feature>
<protein>
    <submittedName>
        <fullName evidence="6">LysR family transcriptional regulator</fullName>
    </submittedName>
</protein>